<evidence type="ECO:0000256" key="4">
    <source>
        <dbReference type="ARBA" id="ARBA00022741"/>
    </source>
</evidence>
<dbReference type="PROSITE" id="PS50886">
    <property type="entry name" value="TRBD"/>
    <property type="match status" value="1"/>
</dbReference>
<dbReference type="Gene3D" id="1.10.510.10">
    <property type="entry name" value="Transferase(Phosphotransferase) domain 1"/>
    <property type="match status" value="1"/>
</dbReference>
<name>A0A132AJ85_SARSC</name>
<evidence type="ECO:0000256" key="8">
    <source>
        <dbReference type="SAM" id="Coils"/>
    </source>
</evidence>
<feature type="region of interest" description="Disordered" evidence="9">
    <location>
        <begin position="103"/>
        <end position="163"/>
    </location>
</feature>
<dbReference type="GO" id="GO:0005737">
    <property type="term" value="C:cytoplasm"/>
    <property type="evidence" value="ECO:0007669"/>
    <property type="project" value="UniProtKB-SubCell"/>
</dbReference>
<keyword evidence="8" id="KW-0175">Coiled coil</keyword>
<dbReference type="GO" id="GO:0005524">
    <property type="term" value="F:ATP binding"/>
    <property type="evidence" value="ECO:0007669"/>
    <property type="project" value="UniProtKB-UniRule"/>
</dbReference>
<feature type="compositionally biased region" description="Basic and acidic residues" evidence="9">
    <location>
        <begin position="152"/>
        <end position="163"/>
    </location>
</feature>
<dbReference type="InterPro" id="IPR017441">
    <property type="entry name" value="Protein_kinase_ATP_BS"/>
</dbReference>
<dbReference type="Pfam" id="PF01588">
    <property type="entry name" value="tRNA_bind"/>
    <property type="match status" value="1"/>
</dbReference>
<comment type="subcellular location">
    <subcellularLocation>
        <location evidence="1">Cytoplasm</location>
    </subcellularLocation>
</comment>
<dbReference type="SUPFAM" id="SSF50249">
    <property type="entry name" value="Nucleic acid-binding proteins"/>
    <property type="match status" value="1"/>
</dbReference>
<dbReference type="InterPro" id="IPR008271">
    <property type="entry name" value="Ser/Thr_kinase_AS"/>
</dbReference>
<evidence type="ECO:0000256" key="6">
    <source>
        <dbReference type="ARBA" id="ARBA00022884"/>
    </source>
</evidence>
<gene>
    <name evidence="10" type="ORF">QR98_0096200</name>
</gene>
<dbReference type="PROSITE" id="PS00107">
    <property type="entry name" value="PROTEIN_KINASE_ATP"/>
    <property type="match status" value="1"/>
</dbReference>
<keyword evidence="7" id="KW-0648">Protein biosynthesis</keyword>
<keyword evidence="5" id="KW-0067">ATP-binding</keyword>
<dbReference type="FunFam" id="2.40.50.140:FF:000047">
    <property type="entry name" value="tyrosine--tRNA ligase, cytoplasmic isoform X2"/>
    <property type="match status" value="1"/>
</dbReference>
<evidence type="ECO:0000256" key="2">
    <source>
        <dbReference type="ARBA" id="ARBA00022490"/>
    </source>
</evidence>
<dbReference type="EMBL" id="JXLN01016344">
    <property type="protein sequence ID" value="KPM11054.1"/>
    <property type="molecule type" value="Genomic_DNA"/>
</dbReference>
<dbReference type="Pfam" id="PF00069">
    <property type="entry name" value="Pkinase"/>
    <property type="match status" value="1"/>
</dbReference>
<evidence type="ECO:0000313" key="11">
    <source>
        <dbReference type="Proteomes" id="UP000616769"/>
    </source>
</evidence>
<evidence type="ECO:0000256" key="5">
    <source>
        <dbReference type="ARBA" id="ARBA00022840"/>
    </source>
</evidence>
<keyword evidence="6" id="KW-0694">RNA-binding</keyword>
<dbReference type="AlphaFoldDB" id="A0A132AJ85"/>
<reference evidence="10 11" key="1">
    <citation type="journal article" date="2015" name="Parasit. Vectors">
        <title>Draft genome of the scabies mite.</title>
        <authorList>
            <person name="Rider S.D.Jr."/>
            <person name="Morgan M.S."/>
            <person name="Arlian L.G."/>
        </authorList>
    </citation>
    <scope>NUCLEOTIDE SEQUENCE [LARGE SCALE GENOMIC DNA]</scope>
    <source>
        <strain evidence="10">Arlian Lab</strain>
    </source>
</reference>
<feature type="coiled-coil region" evidence="8">
    <location>
        <begin position="52"/>
        <end position="79"/>
    </location>
</feature>
<dbReference type="InterPro" id="IPR051270">
    <property type="entry name" value="Tyrosine-tRNA_ligase_regulator"/>
</dbReference>
<dbReference type="InterPro" id="IPR002547">
    <property type="entry name" value="tRNA-bd_dom"/>
</dbReference>
<dbReference type="GO" id="GO:0000049">
    <property type="term" value="F:tRNA binding"/>
    <property type="evidence" value="ECO:0007669"/>
    <property type="project" value="UniProtKB-UniRule"/>
</dbReference>
<evidence type="ECO:0000256" key="1">
    <source>
        <dbReference type="ARBA" id="ARBA00004496"/>
    </source>
</evidence>
<evidence type="ECO:0000256" key="7">
    <source>
        <dbReference type="ARBA" id="ARBA00022917"/>
    </source>
</evidence>
<dbReference type="OrthoDB" id="197206at2759"/>
<keyword evidence="2" id="KW-0963">Cytoplasm</keyword>
<dbReference type="SUPFAM" id="SSF56112">
    <property type="entry name" value="Protein kinase-like (PK-like)"/>
    <property type="match status" value="1"/>
</dbReference>
<organism evidence="10 11">
    <name type="scientific">Sarcoptes scabiei</name>
    <name type="common">Itch mite</name>
    <name type="synonym">Acarus scabiei</name>
    <dbReference type="NCBI Taxonomy" id="52283"/>
    <lineage>
        <taxon>Eukaryota</taxon>
        <taxon>Metazoa</taxon>
        <taxon>Ecdysozoa</taxon>
        <taxon>Arthropoda</taxon>
        <taxon>Chelicerata</taxon>
        <taxon>Arachnida</taxon>
        <taxon>Acari</taxon>
        <taxon>Acariformes</taxon>
        <taxon>Sarcoptiformes</taxon>
        <taxon>Astigmata</taxon>
        <taxon>Psoroptidia</taxon>
        <taxon>Sarcoptoidea</taxon>
        <taxon>Sarcoptidae</taxon>
        <taxon>Sarcoptinae</taxon>
        <taxon>Sarcoptes</taxon>
    </lineage>
</organism>
<dbReference type="SMART" id="SM00220">
    <property type="entry name" value="S_TKc"/>
    <property type="match status" value="1"/>
</dbReference>
<evidence type="ECO:0000256" key="3">
    <source>
        <dbReference type="ARBA" id="ARBA00022555"/>
    </source>
</evidence>
<dbReference type="PROSITE" id="PS50011">
    <property type="entry name" value="PROTEIN_KINASE_DOM"/>
    <property type="match status" value="1"/>
</dbReference>
<dbReference type="PROSITE" id="PS00108">
    <property type="entry name" value="PROTEIN_KINASE_ST"/>
    <property type="match status" value="1"/>
</dbReference>
<dbReference type="PANTHER" id="PTHR11586:SF33">
    <property type="entry name" value="AMINOACYL TRNA SYNTHASE COMPLEX-INTERACTING MULTIFUNCTIONAL PROTEIN 1"/>
    <property type="match status" value="1"/>
</dbReference>
<dbReference type="Proteomes" id="UP000616769">
    <property type="component" value="Unassembled WGS sequence"/>
</dbReference>
<dbReference type="Gene3D" id="2.40.50.140">
    <property type="entry name" value="Nucleic acid-binding proteins"/>
    <property type="match status" value="1"/>
</dbReference>
<dbReference type="InterPro" id="IPR000719">
    <property type="entry name" value="Prot_kinase_dom"/>
</dbReference>
<dbReference type="GO" id="GO:0006412">
    <property type="term" value="P:translation"/>
    <property type="evidence" value="ECO:0007669"/>
    <property type="project" value="UniProtKB-KW"/>
</dbReference>
<dbReference type="CDD" id="cd02799">
    <property type="entry name" value="tRNA_bind_EMAP-II_like"/>
    <property type="match status" value="1"/>
</dbReference>
<keyword evidence="3" id="KW-0820">tRNA-binding</keyword>
<accession>A0A132AJ85</accession>
<protein>
    <submittedName>
        <fullName evidence="10">Aminoacyl tRNA synthase complex-interacting multifunctional protein 1-like protein</fullName>
    </submittedName>
</protein>
<keyword evidence="4" id="KW-0547">Nucleotide-binding</keyword>
<dbReference type="VEuPathDB" id="VectorBase:SSCA009807"/>
<dbReference type="GO" id="GO:0004672">
    <property type="term" value="F:protein kinase activity"/>
    <property type="evidence" value="ECO:0007669"/>
    <property type="project" value="InterPro"/>
</dbReference>
<evidence type="ECO:0000313" key="10">
    <source>
        <dbReference type="EMBL" id="KPM11054.1"/>
    </source>
</evidence>
<dbReference type="InterPro" id="IPR012340">
    <property type="entry name" value="NA-bd_OB-fold"/>
</dbReference>
<dbReference type="PANTHER" id="PTHR11586">
    <property type="entry name" value="TRNA-AMINOACYLATION COFACTOR ARC1 FAMILY MEMBER"/>
    <property type="match status" value="1"/>
</dbReference>
<comment type="caution">
    <text evidence="10">The sequence shown here is derived from an EMBL/GenBank/DDBJ whole genome shotgun (WGS) entry which is preliminary data.</text>
</comment>
<dbReference type="InterPro" id="IPR011009">
    <property type="entry name" value="Kinase-like_dom_sf"/>
</dbReference>
<evidence type="ECO:0000256" key="9">
    <source>
        <dbReference type="SAM" id="MobiDB-lite"/>
    </source>
</evidence>
<feature type="compositionally biased region" description="Basic and acidic residues" evidence="9">
    <location>
        <begin position="117"/>
        <end position="145"/>
    </location>
</feature>
<sequence>MAENLVRQLNENHQILVKKISSIERHLSSDCCKHFGSKTSMESVPNNNELEKQKLVIENQNLQEEIIRLRKRLTELEILHKGAENVTPLKMLNEISLLKCSNQSSNVDSKPSLEISTESKDKKKDDIEANNKPKIEKTSTDEKSKEKKNKNQPKEVAPKEGQIDASRLDLRVGKIIDVKKHPDADSLYLEQIDVGEENPRTVVSGLVKFVPIEMMQDRMVVVLCNLKPAKMRGIVSEAMVMCASTPEKVEILSPPEGSVPGDRVKFLNYPGQPDAQLNPKKKIWEQIAPDLSTNDQLEATYKGDQFIVEGKGTEVNRAENGKIDIDPKTAAVFKRKNYHILNKLGAGAFGTVYKAERINVKNELAAVKVLDLTKMSSNYRSKFLPRELQALIETKHENIVDVFDIIRSNKKIYIFMEFMGGGDIAGYVRTNNGVSLKLACIWFLQITNGLMHLHEQLFMCHRDIKLDNMLLSDANIAKLSDFGFARTSFDSSLGKVLMSNTFCGTLPYYCPQLLQKTPYDPFKADVWAMGVSLFILFENRFPFHYKDKKRMLEEAQNYPDYLRSRFSSTLPSKAKKLVEMMLNPNEKDRASMLEIQQNKWLNRFGSNQST</sequence>
<proteinExistence type="predicted"/>